<dbReference type="PANTHER" id="PTHR43737:SF1">
    <property type="entry name" value="DUF1501 DOMAIN-CONTAINING PROTEIN"/>
    <property type="match status" value="1"/>
</dbReference>
<dbReference type="Pfam" id="PF07394">
    <property type="entry name" value="DUF1501"/>
    <property type="match status" value="1"/>
</dbReference>
<name>A0A1H3R3Z5_9ACTN</name>
<dbReference type="STRING" id="137265.SAMN05421684_3447"/>
<dbReference type="EMBL" id="FNQB01000002">
    <property type="protein sequence ID" value="SDZ20407.1"/>
    <property type="molecule type" value="Genomic_DNA"/>
</dbReference>
<evidence type="ECO:0000313" key="2">
    <source>
        <dbReference type="Proteomes" id="UP000199632"/>
    </source>
</evidence>
<sequence length="447" mass="46772">MTVENGPRTSDELARRGPNLPEAAIRVQAEAVAADLAAQRDRWRKGFTRRRVLAGAGAVGVASLANQVVTTRVAFGAPSNTNRTLVVVFLRGGMDGLSVVVPRGDRNYLNARGGIGVQPGALLAGDDRFGLHPGLAPLVPFWEAGKMAAVHAVASPDASRSHFQAQDCLERGAASTAVHTGFLDRVLEQLGPGTTFRAVAEGSALPRSLVGGQSKLVLQGIRDFDLRAGSGMREKTLTALKALYTGVGDHPLGGQAAETLKSISTARKISQTDYQGSAQWPGGGFSDQLKDVARLIKAKVGLRVAAVDIGGWDMHTNIGGPDGGDMRNRLNELAGALGAFATDLGSALDNTSIVTMSEFGRRVEANGNSGLDHGHGGLMLLLGGGMNGGKVHGRWPGLSAGALDQGDLAGANDYRDVMTELLGARMGVKDWKKIFPGYEAKKIGVFR</sequence>
<protein>
    <submittedName>
        <fullName evidence="1">Uncharacterized conserved protein, DUF1501 family</fullName>
    </submittedName>
</protein>
<keyword evidence="2" id="KW-1185">Reference proteome</keyword>
<reference evidence="2" key="1">
    <citation type="submission" date="2016-10" db="EMBL/GenBank/DDBJ databases">
        <authorList>
            <person name="Varghese N."/>
            <person name="Submissions S."/>
        </authorList>
    </citation>
    <scope>NUCLEOTIDE SEQUENCE [LARGE SCALE GENOMIC DNA]</scope>
    <source>
        <strain evidence="2">DSM 44718</strain>
    </source>
</reference>
<gene>
    <name evidence="1" type="ORF">SAMN05421684_3447</name>
</gene>
<organism evidence="1 2">
    <name type="scientific">Asanoa ishikariensis</name>
    <dbReference type="NCBI Taxonomy" id="137265"/>
    <lineage>
        <taxon>Bacteria</taxon>
        <taxon>Bacillati</taxon>
        <taxon>Actinomycetota</taxon>
        <taxon>Actinomycetes</taxon>
        <taxon>Micromonosporales</taxon>
        <taxon>Micromonosporaceae</taxon>
        <taxon>Asanoa</taxon>
    </lineage>
</organism>
<dbReference type="RefSeq" id="WP_090793023.1">
    <property type="nucleotide sequence ID" value="NZ_BOND01000008.1"/>
</dbReference>
<dbReference type="AlphaFoldDB" id="A0A1H3R3Z5"/>
<dbReference type="PANTHER" id="PTHR43737">
    <property type="entry name" value="BLL7424 PROTEIN"/>
    <property type="match status" value="1"/>
</dbReference>
<evidence type="ECO:0000313" key="1">
    <source>
        <dbReference type="EMBL" id="SDZ20407.1"/>
    </source>
</evidence>
<proteinExistence type="predicted"/>
<accession>A0A1H3R3Z5</accession>
<dbReference type="OrthoDB" id="9779968at2"/>
<dbReference type="Proteomes" id="UP000199632">
    <property type="component" value="Unassembled WGS sequence"/>
</dbReference>
<dbReference type="InterPro" id="IPR010869">
    <property type="entry name" value="DUF1501"/>
</dbReference>